<evidence type="ECO:0000313" key="1">
    <source>
        <dbReference type="EMBL" id="CBX99862.1"/>
    </source>
</evidence>
<dbReference type="AlphaFoldDB" id="E5A8B7"/>
<dbReference type="EMBL" id="FP929137">
    <property type="protein sequence ID" value="CBX99862.1"/>
    <property type="molecule type" value="Genomic_DNA"/>
</dbReference>
<dbReference type="VEuPathDB" id="FungiDB:LEMA_P074510.1"/>
<name>E5A8B7_LEPMJ</name>
<accession>E5A8B7</accession>
<sequence>METNLGRVKVPFFRLLAGICYAFAGNSHASGIPGSGQSAQRRRLRHNAERIMTLPTGRELARQSTTAPGMTYEYGNPGQSHLSLISDSCGVLRSFTSQSLSPAGPGHCMIWMRRLESTWDHGRLVINLPYLSYPMTCRLRVCGSYV</sequence>
<proteinExistence type="predicted"/>
<dbReference type="InParanoid" id="E5A8B7"/>
<reference evidence="2" key="1">
    <citation type="journal article" date="2011" name="Nat. Commun.">
        <title>Effector diversification within compartments of the Leptosphaeria maculans genome affected by Repeat-Induced Point mutations.</title>
        <authorList>
            <person name="Rouxel T."/>
            <person name="Grandaubert J."/>
            <person name="Hane J.K."/>
            <person name="Hoede C."/>
            <person name="van de Wouw A.P."/>
            <person name="Couloux A."/>
            <person name="Dominguez V."/>
            <person name="Anthouard V."/>
            <person name="Bally P."/>
            <person name="Bourras S."/>
            <person name="Cozijnsen A.J."/>
            <person name="Ciuffetti L.M."/>
            <person name="Degrave A."/>
            <person name="Dilmaghani A."/>
            <person name="Duret L."/>
            <person name="Fudal I."/>
            <person name="Goodwin S.B."/>
            <person name="Gout L."/>
            <person name="Glaser N."/>
            <person name="Linglin J."/>
            <person name="Kema G.H.J."/>
            <person name="Lapalu N."/>
            <person name="Lawrence C.B."/>
            <person name="May K."/>
            <person name="Meyer M."/>
            <person name="Ollivier B."/>
            <person name="Poulain J."/>
            <person name="Schoch C.L."/>
            <person name="Simon A."/>
            <person name="Spatafora J.W."/>
            <person name="Stachowiak A."/>
            <person name="Turgeon B.G."/>
            <person name="Tyler B.M."/>
            <person name="Vincent D."/>
            <person name="Weissenbach J."/>
            <person name="Amselem J."/>
            <person name="Quesneville H."/>
            <person name="Oliver R.P."/>
            <person name="Wincker P."/>
            <person name="Balesdent M.-H."/>
            <person name="Howlett B.J."/>
        </authorList>
    </citation>
    <scope>NUCLEOTIDE SEQUENCE [LARGE SCALE GENOMIC DNA]</scope>
    <source>
        <strain evidence="2">JN3 / isolate v23.1.3 / race Av1-4-5-6-7-8</strain>
    </source>
</reference>
<protein>
    <submittedName>
        <fullName evidence="1">Predicted protein</fullName>
    </submittedName>
</protein>
<gene>
    <name evidence="1" type="ORF">LEMA_P074510.1</name>
</gene>
<evidence type="ECO:0000313" key="2">
    <source>
        <dbReference type="Proteomes" id="UP000002668"/>
    </source>
</evidence>
<keyword evidence="2" id="KW-1185">Reference proteome</keyword>
<dbReference type="Proteomes" id="UP000002668">
    <property type="component" value="Genome"/>
</dbReference>
<organism evidence="2">
    <name type="scientific">Leptosphaeria maculans (strain JN3 / isolate v23.1.3 / race Av1-4-5-6-7-8)</name>
    <name type="common">Blackleg fungus</name>
    <name type="synonym">Phoma lingam</name>
    <dbReference type="NCBI Taxonomy" id="985895"/>
    <lineage>
        <taxon>Eukaryota</taxon>
        <taxon>Fungi</taxon>
        <taxon>Dikarya</taxon>
        <taxon>Ascomycota</taxon>
        <taxon>Pezizomycotina</taxon>
        <taxon>Dothideomycetes</taxon>
        <taxon>Pleosporomycetidae</taxon>
        <taxon>Pleosporales</taxon>
        <taxon>Pleosporineae</taxon>
        <taxon>Leptosphaeriaceae</taxon>
        <taxon>Plenodomus</taxon>
        <taxon>Plenodomus lingam/Leptosphaeria maculans species complex</taxon>
    </lineage>
</organism>
<dbReference type="HOGENOM" id="CLU_1777814_0_0_1"/>